<evidence type="ECO:0000313" key="3">
    <source>
        <dbReference type="Proteomes" id="UP001596496"/>
    </source>
</evidence>
<comment type="caution">
    <text evidence="2">The sequence shown here is derived from an EMBL/GenBank/DDBJ whole genome shotgun (WGS) entry which is preliminary data.</text>
</comment>
<name>A0ABW2NXI3_9ACTN</name>
<dbReference type="Proteomes" id="UP001596496">
    <property type="component" value="Unassembled WGS sequence"/>
</dbReference>
<proteinExistence type="predicted"/>
<keyword evidence="3" id="KW-1185">Reference proteome</keyword>
<dbReference type="EMBL" id="JBHTCG010000001">
    <property type="protein sequence ID" value="MFC7380915.1"/>
    <property type="molecule type" value="Genomic_DNA"/>
</dbReference>
<organism evidence="2 3">
    <name type="scientific">Sphaerisporangium rhizosphaerae</name>
    <dbReference type="NCBI Taxonomy" id="2269375"/>
    <lineage>
        <taxon>Bacteria</taxon>
        <taxon>Bacillati</taxon>
        <taxon>Actinomycetota</taxon>
        <taxon>Actinomycetes</taxon>
        <taxon>Streptosporangiales</taxon>
        <taxon>Streptosporangiaceae</taxon>
        <taxon>Sphaerisporangium</taxon>
    </lineage>
</organism>
<accession>A0ABW2NXI3</accession>
<keyword evidence="1" id="KW-0812">Transmembrane</keyword>
<feature type="transmembrane region" description="Helical" evidence="1">
    <location>
        <begin position="42"/>
        <end position="65"/>
    </location>
</feature>
<evidence type="ECO:0000256" key="1">
    <source>
        <dbReference type="SAM" id="Phobius"/>
    </source>
</evidence>
<sequence length="98" mass="10441">MTVLLCAAIPATLNLWWLAAIIRAFAASPSVLTNQAMSDPLGTVTLGISLVLVAMLIVISCVAAFSRSHSDRALKVLALWLRRDEIEPPDEGRGASPD</sequence>
<reference evidence="3" key="1">
    <citation type="journal article" date="2019" name="Int. J. Syst. Evol. Microbiol.">
        <title>The Global Catalogue of Microorganisms (GCM) 10K type strain sequencing project: providing services to taxonomists for standard genome sequencing and annotation.</title>
        <authorList>
            <consortium name="The Broad Institute Genomics Platform"/>
            <consortium name="The Broad Institute Genome Sequencing Center for Infectious Disease"/>
            <person name="Wu L."/>
            <person name="Ma J."/>
        </authorList>
    </citation>
    <scope>NUCLEOTIDE SEQUENCE [LARGE SCALE GENOMIC DNA]</scope>
    <source>
        <strain evidence="3">CECT 7649</strain>
    </source>
</reference>
<protein>
    <submittedName>
        <fullName evidence="2">Uncharacterized protein</fullName>
    </submittedName>
</protein>
<keyword evidence="1" id="KW-0472">Membrane</keyword>
<gene>
    <name evidence="2" type="ORF">ACFQSB_01775</name>
</gene>
<evidence type="ECO:0000313" key="2">
    <source>
        <dbReference type="EMBL" id="MFC7380915.1"/>
    </source>
</evidence>
<keyword evidence="1" id="KW-1133">Transmembrane helix</keyword>